<dbReference type="PROSITE" id="PS51257">
    <property type="entry name" value="PROKAR_LIPOPROTEIN"/>
    <property type="match status" value="1"/>
</dbReference>
<organism evidence="2 3">
    <name type="scientific">Myxococcus landrumensis</name>
    <dbReference type="NCBI Taxonomy" id="2813577"/>
    <lineage>
        <taxon>Bacteria</taxon>
        <taxon>Pseudomonadati</taxon>
        <taxon>Myxococcota</taxon>
        <taxon>Myxococcia</taxon>
        <taxon>Myxococcales</taxon>
        <taxon>Cystobacterineae</taxon>
        <taxon>Myxococcaceae</taxon>
        <taxon>Myxococcus</taxon>
    </lineage>
</organism>
<name>A0ABX7NFD0_9BACT</name>
<reference evidence="2 3" key="1">
    <citation type="submission" date="2021-02" db="EMBL/GenBank/DDBJ databases">
        <title>De Novo genome assembly of isolated myxobacteria.</title>
        <authorList>
            <person name="Stevens D.C."/>
        </authorList>
    </citation>
    <scope>NUCLEOTIDE SEQUENCE [LARGE SCALE GENOMIC DNA]</scope>
    <source>
        <strain evidence="2 3">SCHIC003</strain>
    </source>
</reference>
<dbReference type="EMBL" id="CP071091">
    <property type="protein sequence ID" value="QSQ17520.1"/>
    <property type="molecule type" value="Genomic_DNA"/>
</dbReference>
<accession>A0ABX7NFD0</accession>
<evidence type="ECO:0008006" key="4">
    <source>
        <dbReference type="Google" id="ProtNLM"/>
    </source>
</evidence>
<keyword evidence="3" id="KW-1185">Reference proteome</keyword>
<feature type="signal peptide" evidence="1">
    <location>
        <begin position="1"/>
        <end position="25"/>
    </location>
</feature>
<dbReference type="Proteomes" id="UP000663090">
    <property type="component" value="Chromosome"/>
</dbReference>
<dbReference type="RefSeq" id="WP_206719139.1">
    <property type="nucleotide sequence ID" value="NZ_CP071091.1"/>
</dbReference>
<evidence type="ECO:0000256" key="1">
    <source>
        <dbReference type="SAM" id="SignalP"/>
    </source>
</evidence>
<sequence length="188" mass="20737">MSARPSLQLLGLALALLTTGCPLLGSDVSGDTKTELAKTLLSPSEPIYRHRVQMYVGPKKRFDSVRVYDASLSIRLTGLQWKPPAGQDALVLPWFRVRIFDEADGRLVQELSFVFEHPRGTDTAQLGGATYYMDVSPRNLPSRFETTFLIEFERQGPPSEGPIQLSWELGASGMANGGEHLLVSLSYP</sequence>
<gene>
    <name evidence="2" type="ORF">JY572_16400</name>
</gene>
<evidence type="ECO:0000313" key="2">
    <source>
        <dbReference type="EMBL" id="QSQ17520.1"/>
    </source>
</evidence>
<protein>
    <recommendedName>
        <fullName evidence="4">Lipoprotein</fullName>
    </recommendedName>
</protein>
<feature type="chain" id="PRO_5045737441" description="Lipoprotein" evidence="1">
    <location>
        <begin position="26"/>
        <end position="188"/>
    </location>
</feature>
<keyword evidence="1" id="KW-0732">Signal</keyword>
<evidence type="ECO:0000313" key="3">
    <source>
        <dbReference type="Proteomes" id="UP000663090"/>
    </source>
</evidence>
<proteinExistence type="predicted"/>